<proteinExistence type="predicted"/>
<reference evidence="3 4" key="1">
    <citation type="submission" date="2024-04" db="EMBL/GenBank/DDBJ databases">
        <title>Novel species of the genus Ideonella isolated from streams.</title>
        <authorList>
            <person name="Lu H."/>
        </authorList>
    </citation>
    <scope>NUCLEOTIDE SEQUENCE [LARGE SCALE GENOMIC DNA]</scope>
    <source>
        <strain evidence="3 4">BYS139W</strain>
    </source>
</reference>
<dbReference type="Gene3D" id="1.50.10.10">
    <property type="match status" value="1"/>
</dbReference>
<dbReference type="InterPro" id="IPR035398">
    <property type="entry name" value="Bac_rhamnosid_C"/>
</dbReference>
<dbReference type="Proteomes" id="UP001368500">
    <property type="component" value="Unassembled WGS sequence"/>
</dbReference>
<comment type="caution">
    <text evidence="3">The sequence shown here is derived from an EMBL/GenBank/DDBJ whole genome shotgun (WGS) entry which is preliminary data.</text>
</comment>
<gene>
    <name evidence="3" type="ORF">AACH11_11385</name>
</gene>
<name>A0ABU9BD82_9BURK</name>
<sequence>MPVLPGADALLRRLSDAAHAVTGCTMTLTTTPTSAADGAFAVSASTPTDAARRHWLKTGVALAAGLGLGGCGGGDDGSSADAWSWPAGLDGGRDWLPATGTLRPTAVAGSGGAVSGADGLLTDGSCTLSVAESGPGHVLLDFGRVVGGLPVLEVVSYTGQPVIVQAFSESSAWAETGDATLVFSIASEPDRRTRWPVEATGVMRGRVLQGGQRWLRLSVEGSGSVTLRAVGCEAVTVAAPANPAATGWFRCSDALLQRIWTAGAYTSALNEMAAGSQPMPWLLEAGGADIGPSGLALHQGGSAWTTGEMRFTVTVRRGGIGWVVRGSKLTRLSFTLCAADDADHPDTLLIETGSIFIGGARTLQRVALPAPLAVGATVGVRTVVGASTVDVEIDGQAVASVAVAAIGFLPPGSMGFFNRSGCSALVRDLSVTAGDGSVLYTSTLGLAAADEVRRSFPVGTNPRALMTDGAKRERQVFSMDLVAAAPTLWCTSGAADHVAGTLRLLTDHVTTGGQIASSVDPAVSSPPLDGSTAPQMRWYSASYSTHAIMGLAEYWRQTGDLSLAAELWDRVTGELAWVATLVGSNGLVQTDTSNGLDWHPQFGGPLAGSVSLMNLVYVKALRDAAALATARGVAAQATAWTAQADAVQTALDAVLYNTRTGVYDISDSLRGSIAQDVNALAVLWGLIDAARVPTVLDALDSALDTTYGHRAFSVDSGWSTVISPMVSGFEVGALLRAGRGEAALALIRKGWRMMIEDSTHACGTVWESMTDAGVPSEASVSLAHGWSAAPTALLSRHVMGLRPTAAGWTRWLCKPVLADLQWAGGQLPTPLGAFGARWLRAPASGLAWVLQLEVPAGSQGVVAVPRALGLGAVRVNGRIATLRDADAADSDLDTSAWRYLDVTASGSVRIELATA</sequence>
<dbReference type="Gene3D" id="2.60.420.10">
    <property type="entry name" value="Maltose phosphorylase, domain 3"/>
    <property type="match status" value="1"/>
</dbReference>
<feature type="domain" description="Alpha-L-rhamnosidase C-terminal" evidence="2">
    <location>
        <begin position="800"/>
        <end position="868"/>
    </location>
</feature>
<evidence type="ECO:0000259" key="2">
    <source>
        <dbReference type="Pfam" id="PF17390"/>
    </source>
</evidence>
<dbReference type="PANTHER" id="PTHR34987:SF4">
    <property type="entry name" value="ALPHA-L-RHAMNOSIDASE C-TERMINAL DOMAIN-CONTAINING PROTEIN"/>
    <property type="match status" value="1"/>
</dbReference>
<dbReference type="InterPro" id="IPR012341">
    <property type="entry name" value="6hp_glycosidase-like_sf"/>
</dbReference>
<dbReference type="EMBL" id="JBBUTF010000009">
    <property type="protein sequence ID" value="MEK8026563.1"/>
    <property type="molecule type" value="Genomic_DNA"/>
</dbReference>
<evidence type="ECO:0000313" key="3">
    <source>
        <dbReference type="EMBL" id="MEK8026563.1"/>
    </source>
</evidence>
<dbReference type="Pfam" id="PF17390">
    <property type="entry name" value="Bac_rhamnosid_C"/>
    <property type="match status" value="1"/>
</dbReference>
<accession>A0ABU9BD82</accession>
<keyword evidence="4" id="KW-1185">Reference proteome</keyword>
<dbReference type="SUPFAM" id="SSF48208">
    <property type="entry name" value="Six-hairpin glycosidases"/>
    <property type="match status" value="1"/>
</dbReference>
<dbReference type="InterPro" id="IPR035396">
    <property type="entry name" value="Bac_rhamnosid6H"/>
</dbReference>
<dbReference type="InterPro" id="IPR008928">
    <property type="entry name" value="6-hairpin_glycosidase_sf"/>
</dbReference>
<dbReference type="Pfam" id="PF17389">
    <property type="entry name" value="Bac_rhamnosid6H"/>
    <property type="match status" value="1"/>
</dbReference>
<protein>
    <submittedName>
        <fullName evidence="3">Alpha-L-rhamnosidase C-terminal domain-containing protein</fullName>
    </submittedName>
</protein>
<feature type="domain" description="Alpha-L-rhamnosidase six-hairpin glycosidase" evidence="1">
    <location>
        <begin position="464"/>
        <end position="798"/>
    </location>
</feature>
<dbReference type="RefSeq" id="WP_341374349.1">
    <property type="nucleotide sequence ID" value="NZ_JBBUTF010000009.1"/>
</dbReference>
<evidence type="ECO:0000259" key="1">
    <source>
        <dbReference type="Pfam" id="PF17389"/>
    </source>
</evidence>
<organism evidence="3 4">
    <name type="scientific">Pseudaquabacterium rugosum</name>
    <dbReference type="NCBI Taxonomy" id="2984194"/>
    <lineage>
        <taxon>Bacteria</taxon>
        <taxon>Pseudomonadati</taxon>
        <taxon>Pseudomonadota</taxon>
        <taxon>Betaproteobacteria</taxon>
        <taxon>Burkholderiales</taxon>
        <taxon>Sphaerotilaceae</taxon>
        <taxon>Pseudaquabacterium</taxon>
    </lineage>
</organism>
<dbReference type="PANTHER" id="PTHR34987">
    <property type="entry name" value="C, PUTATIVE (AFU_ORTHOLOGUE AFUA_3G02880)-RELATED"/>
    <property type="match status" value="1"/>
</dbReference>
<evidence type="ECO:0000313" key="4">
    <source>
        <dbReference type="Proteomes" id="UP001368500"/>
    </source>
</evidence>